<dbReference type="InterPro" id="IPR016169">
    <property type="entry name" value="FAD-bd_PCMH_sub2"/>
</dbReference>
<evidence type="ECO:0000256" key="1">
    <source>
        <dbReference type="ARBA" id="ARBA00005466"/>
    </source>
</evidence>
<evidence type="ECO:0000256" key="3">
    <source>
        <dbReference type="SAM" id="SignalP"/>
    </source>
</evidence>
<dbReference type="AlphaFoldDB" id="A0A5C2RNS5"/>
<protein>
    <submittedName>
        <fullName evidence="5">FAD-binding domain-containing protein</fullName>
    </submittedName>
</protein>
<comment type="similarity">
    <text evidence="1">Belongs to the oxygen-dependent FAD-linked oxidoreductase family.</text>
</comment>
<evidence type="ECO:0000313" key="6">
    <source>
        <dbReference type="Proteomes" id="UP000313359"/>
    </source>
</evidence>
<dbReference type="Pfam" id="PF01565">
    <property type="entry name" value="FAD_binding_4"/>
    <property type="match status" value="1"/>
</dbReference>
<keyword evidence="2" id="KW-0560">Oxidoreductase</keyword>
<accession>A0A5C2RNS5</accession>
<dbReference type="STRING" id="1328759.A0A5C2RNS5"/>
<evidence type="ECO:0000313" key="5">
    <source>
        <dbReference type="EMBL" id="RPD52974.1"/>
    </source>
</evidence>
<dbReference type="GO" id="GO:0071949">
    <property type="term" value="F:FAD binding"/>
    <property type="evidence" value="ECO:0007669"/>
    <property type="project" value="InterPro"/>
</dbReference>
<dbReference type="Proteomes" id="UP000313359">
    <property type="component" value="Unassembled WGS sequence"/>
</dbReference>
<dbReference type="PROSITE" id="PS51387">
    <property type="entry name" value="FAD_PCMH"/>
    <property type="match status" value="1"/>
</dbReference>
<sequence length="583" mass="63524">MQSVSSAPFYILSYMRSTVFLIVLLVVPTCMGGPIAAVSEEQWKLLNSSVHGRLHAAVPFARPCFAQTADTVFGEADQEQCVAVQATYTDPGTRAGIMGSFMNTEWETCQATSQQCLLDFLDPRDTNAFNAPQICAQGSIPSYFVDVRDPADVQASFAFSRKTGVRIVVKNTGHDYAGRSSGANALALWMHNLQEISYTPAFIPAGCSKSSAVPGVTMGAGVSQGQLYDFAEAHNITLPGGAERSVAAVGGYLQGGGHSALANVFGLAVDRALEAKIVTPDGRYLTASACQNADLFFAIRGGGGGTFGVLMEATMRALPQMSFPAVFVGLNATEKIEKEWMEFIVAHSLQWAETGWGGYITPKTGMIFANPLLNMSQAEQEMASLKQFVTTTLGATFSLTLQPSFLTFFNNFLLTTGVPVGLPFLTTSRLIPADNFRSSKKQAELVDTVIEVLDDSPLPLIFVVGTYHFKDRGGTSVNPIWRKSLWHVTSSTFWNFNTTTTEKKALYSNFTSQMNLLREITPGSGTYFNEADVHEPDSTASFWGDNYDRLVEIKRKYDPDHLLDCWQCVDSKGPDSEHFSCYL</sequence>
<feature type="signal peptide" evidence="3">
    <location>
        <begin position="1"/>
        <end position="32"/>
    </location>
</feature>
<dbReference type="Gene3D" id="3.30.465.10">
    <property type="match status" value="2"/>
</dbReference>
<keyword evidence="3" id="KW-0732">Signal</keyword>
<keyword evidence="6" id="KW-1185">Reference proteome</keyword>
<dbReference type="EMBL" id="ML122333">
    <property type="protein sequence ID" value="RPD52974.1"/>
    <property type="molecule type" value="Genomic_DNA"/>
</dbReference>
<feature type="chain" id="PRO_5023029955" evidence="3">
    <location>
        <begin position="33"/>
        <end position="583"/>
    </location>
</feature>
<proteinExistence type="inferred from homology"/>
<evidence type="ECO:0000259" key="4">
    <source>
        <dbReference type="PROSITE" id="PS51387"/>
    </source>
</evidence>
<dbReference type="PANTHER" id="PTHR13878">
    <property type="entry name" value="GULONOLACTONE OXIDASE"/>
    <property type="match status" value="1"/>
</dbReference>
<gene>
    <name evidence="5" type="ORF">L227DRAFT_596497</name>
</gene>
<dbReference type="GO" id="GO:0016491">
    <property type="term" value="F:oxidoreductase activity"/>
    <property type="evidence" value="ECO:0007669"/>
    <property type="project" value="UniProtKB-KW"/>
</dbReference>
<dbReference type="InterPro" id="IPR006094">
    <property type="entry name" value="Oxid_FAD_bind_N"/>
</dbReference>
<feature type="domain" description="FAD-binding PCMH-type" evidence="4">
    <location>
        <begin position="137"/>
        <end position="320"/>
    </location>
</feature>
<dbReference type="PANTHER" id="PTHR13878:SF91">
    <property type="entry name" value="FAD BINDING DOMAIN PROTEIN (AFU_ORTHOLOGUE AFUA_6G12070)-RELATED"/>
    <property type="match status" value="1"/>
</dbReference>
<dbReference type="OrthoDB" id="9983560at2759"/>
<reference evidence="5" key="1">
    <citation type="journal article" date="2018" name="Genome Biol. Evol.">
        <title>Genomics and development of Lentinus tigrinus, a white-rot wood-decaying mushroom with dimorphic fruiting bodies.</title>
        <authorList>
            <person name="Wu B."/>
            <person name="Xu Z."/>
            <person name="Knudson A."/>
            <person name="Carlson A."/>
            <person name="Chen N."/>
            <person name="Kovaka S."/>
            <person name="LaButti K."/>
            <person name="Lipzen A."/>
            <person name="Pennachio C."/>
            <person name="Riley R."/>
            <person name="Schakwitz W."/>
            <person name="Umezawa K."/>
            <person name="Ohm R.A."/>
            <person name="Grigoriev I.V."/>
            <person name="Nagy L.G."/>
            <person name="Gibbons J."/>
            <person name="Hibbett D."/>
        </authorList>
    </citation>
    <scope>NUCLEOTIDE SEQUENCE [LARGE SCALE GENOMIC DNA]</scope>
    <source>
        <strain evidence="5">ALCF2SS1-6</strain>
    </source>
</reference>
<dbReference type="SUPFAM" id="SSF56176">
    <property type="entry name" value="FAD-binding/transporter-associated domain-like"/>
    <property type="match status" value="1"/>
</dbReference>
<name>A0A5C2RNS5_9APHY</name>
<dbReference type="InterPro" id="IPR036318">
    <property type="entry name" value="FAD-bd_PCMH-like_sf"/>
</dbReference>
<evidence type="ECO:0000256" key="2">
    <source>
        <dbReference type="ARBA" id="ARBA00023002"/>
    </source>
</evidence>
<organism evidence="5 6">
    <name type="scientific">Lentinus tigrinus ALCF2SS1-6</name>
    <dbReference type="NCBI Taxonomy" id="1328759"/>
    <lineage>
        <taxon>Eukaryota</taxon>
        <taxon>Fungi</taxon>
        <taxon>Dikarya</taxon>
        <taxon>Basidiomycota</taxon>
        <taxon>Agaricomycotina</taxon>
        <taxon>Agaricomycetes</taxon>
        <taxon>Polyporales</taxon>
        <taxon>Polyporaceae</taxon>
        <taxon>Lentinus</taxon>
    </lineage>
</organism>
<dbReference type="InterPro" id="IPR012951">
    <property type="entry name" value="BBE"/>
</dbReference>
<dbReference type="InterPro" id="IPR050432">
    <property type="entry name" value="FAD-linked_Oxidoreductases_BP"/>
</dbReference>
<dbReference type="Pfam" id="PF08031">
    <property type="entry name" value="BBE"/>
    <property type="match status" value="1"/>
</dbReference>
<dbReference type="InterPro" id="IPR016166">
    <property type="entry name" value="FAD-bd_PCMH"/>
</dbReference>